<dbReference type="InterPro" id="IPR009197">
    <property type="entry name" value="MlrC"/>
</dbReference>
<keyword evidence="1" id="KW-0378">Hydrolase</keyword>
<protein>
    <recommendedName>
        <fullName evidence="1">Microcystinase C</fullName>
        <shortName evidence="1">MlrC</shortName>
    </recommendedName>
</protein>
<keyword evidence="1" id="KW-0482">Metalloprotease</keyword>
<comment type="similarity">
    <text evidence="1">Belongs to the peptidase M81 family.</text>
</comment>
<keyword evidence="5" id="KW-1185">Reference proteome</keyword>
<organism evidence="4 5">
    <name type="scientific">Caldovatus aquaticus</name>
    <dbReference type="NCBI Taxonomy" id="2865671"/>
    <lineage>
        <taxon>Bacteria</taxon>
        <taxon>Pseudomonadati</taxon>
        <taxon>Pseudomonadota</taxon>
        <taxon>Alphaproteobacteria</taxon>
        <taxon>Acetobacterales</taxon>
        <taxon>Roseomonadaceae</taxon>
        <taxon>Caldovatus</taxon>
    </lineage>
</organism>
<comment type="cofactor">
    <cofactor evidence="1">
        <name>Zn(2+)</name>
        <dbReference type="ChEBI" id="CHEBI:29105"/>
    </cofactor>
    <text evidence="1">Binds 1 zinc ion per subunit.</text>
</comment>
<comment type="function">
    <text evidence="1">Involved in peptidolytic degradation of cyclic heptapeptide hepatotoxin microcystin (MC).</text>
</comment>
<dbReference type="Pfam" id="PF07364">
    <property type="entry name" value="DUF1485"/>
    <property type="match status" value="1"/>
</dbReference>
<dbReference type="Proteomes" id="UP001519924">
    <property type="component" value="Unassembled WGS sequence"/>
</dbReference>
<dbReference type="InterPro" id="IPR010799">
    <property type="entry name" value="MlrC_C"/>
</dbReference>
<dbReference type="PIRSF" id="PIRSF012702">
    <property type="entry name" value="UCP012702"/>
    <property type="match status" value="1"/>
</dbReference>
<accession>A0ABS7EZ55</accession>
<reference evidence="4 5" key="1">
    <citation type="submission" date="2021-08" db="EMBL/GenBank/DDBJ databases">
        <title>Caldovatus sediminis gen. nov., sp. nov., a moderately thermophilic bacterium isolated from a hot spring.</title>
        <authorList>
            <person name="Hu C.-J."/>
            <person name="Li W.-J."/>
            <person name="Xian W.-D."/>
        </authorList>
    </citation>
    <scope>NUCLEOTIDE SEQUENCE [LARGE SCALE GENOMIC DNA]</scope>
    <source>
        <strain evidence="4 5">SYSU G05006</strain>
    </source>
</reference>
<evidence type="ECO:0000313" key="4">
    <source>
        <dbReference type="EMBL" id="MBW8268574.1"/>
    </source>
</evidence>
<dbReference type="EMBL" id="JAHZUY010000005">
    <property type="protein sequence ID" value="MBW8268574.1"/>
    <property type="molecule type" value="Genomic_DNA"/>
</dbReference>
<evidence type="ECO:0000313" key="5">
    <source>
        <dbReference type="Proteomes" id="UP001519924"/>
    </source>
</evidence>
<keyword evidence="1" id="KW-0479">Metal-binding</keyword>
<evidence type="ECO:0000259" key="3">
    <source>
        <dbReference type="Pfam" id="PF07364"/>
    </source>
</evidence>
<name>A0ABS7EZ55_9PROT</name>
<evidence type="ECO:0000259" key="2">
    <source>
        <dbReference type="Pfam" id="PF07171"/>
    </source>
</evidence>
<proteinExistence type="inferred from homology"/>
<gene>
    <name evidence="4" type="ORF">K1J50_03645</name>
</gene>
<evidence type="ECO:0000256" key="1">
    <source>
        <dbReference type="PIRNR" id="PIRNR012702"/>
    </source>
</evidence>
<dbReference type="InterPro" id="IPR015995">
    <property type="entry name" value="MlrC_N"/>
</dbReference>
<keyword evidence="1" id="KW-0645">Protease</keyword>
<feature type="domain" description="Microcystin LR degradation protein MlrC N-terminal" evidence="3">
    <location>
        <begin position="5"/>
        <end position="296"/>
    </location>
</feature>
<dbReference type="RefSeq" id="WP_220116082.1">
    <property type="nucleotide sequence ID" value="NZ_JAHZUY010000005.1"/>
</dbReference>
<comment type="caution">
    <text evidence="4">The sequence shown here is derived from an EMBL/GenBank/DDBJ whole genome shotgun (WGS) entry which is preliminary data.</text>
</comment>
<sequence length="513" mass="55675">MNGPRVALLGFSIECNRFAPPAESEDFAHRWFEGEAMLADARAAAPRMLAEMPGFVAAMDAAGPWRPRPILLAMAEPNGPVRGSVFAGMMAIWRRGLEALRGEVDGVYCVLHGAGLTEDDDDPEGTLQALIRDILGPEVPVVCSYDLHANVSERMVALCDVFVGYRTNPHLDLFERGAESARHLRRLMRGLRTHRAFRRLPIVAPTVSMLTAQGPYAEVINLGQERQAGDPRILNVSVMGGFAYGDTPFNGMAIIVTATEAEAAEALADELALAAWERRHRFVAHLTPLAEAVRLAKESPVPLAFADVADNPGGGARGNTMYILEAFHKADVRDCLVGIIHDPLLAAEAHRLGRGARFTARFNRPQGTLAADDPFSRPFAAEAEVRALSDGQVTGRRGIYANTAVDLGPTAALQIGGITVVVVSRRAQCADPVFFEHLGLDIGAARAVVVKSRGHFRGGFDEFFRHEQVVEVDCPGLTSPILTRFDWKRLPRPVLPLDPETAWTPPARTGSPR</sequence>
<feature type="domain" description="Microcystin LR degradation protein MlrC C-terminal" evidence="2">
    <location>
        <begin position="306"/>
        <end position="489"/>
    </location>
</feature>
<dbReference type="Pfam" id="PF07171">
    <property type="entry name" value="MlrC_C"/>
    <property type="match status" value="1"/>
</dbReference>